<dbReference type="Proteomes" id="UP000298030">
    <property type="component" value="Unassembled WGS sequence"/>
</dbReference>
<evidence type="ECO:0000313" key="1">
    <source>
        <dbReference type="EMBL" id="TEB23859.1"/>
    </source>
</evidence>
<organism evidence="1 2">
    <name type="scientific">Coprinellus micaceus</name>
    <name type="common">Glistening ink-cap mushroom</name>
    <name type="synonym">Coprinus micaceus</name>
    <dbReference type="NCBI Taxonomy" id="71717"/>
    <lineage>
        <taxon>Eukaryota</taxon>
        <taxon>Fungi</taxon>
        <taxon>Dikarya</taxon>
        <taxon>Basidiomycota</taxon>
        <taxon>Agaricomycotina</taxon>
        <taxon>Agaricomycetes</taxon>
        <taxon>Agaricomycetidae</taxon>
        <taxon>Agaricales</taxon>
        <taxon>Agaricineae</taxon>
        <taxon>Psathyrellaceae</taxon>
        <taxon>Coprinellus</taxon>
    </lineage>
</organism>
<sequence length="109" mass="12279">MLLTSIMISGEGRTVGARRLWRPKHPANPRYMVYVGCIPKRIVSQLRRIRRTGSQNPANKHPCIASLQEVGIDFVRLMSISAGSLFSLSPTRCSQPFEVSTYPFLHLPQ</sequence>
<dbReference type="AlphaFoldDB" id="A0A4Y7SRH1"/>
<evidence type="ECO:0000313" key="2">
    <source>
        <dbReference type="Proteomes" id="UP000298030"/>
    </source>
</evidence>
<proteinExistence type="predicted"/>
<reference evidence="1 2" key="1">
    <citation type="journal article" date="2019" name="Nat. Ecol. Evol.">
        <title>Megaphylogeny resolves global patterns of mushroom evolution.</title>
        <authorList>
            <person name="Varga T."/>
            <person name="Krizsan K."/>
            <person name="Foldi C."/>
            <person name="Dima B."/>
            <person name="Sanchez-Garcia M."/>
            <person name="Sanchez-Ramirez S."/>
            <person name="Szollosi G.J."/>
            <person name="Szarkandi J.G."/>
            <person name="Papp V."/>
            <person name="Albert L."/>
            <person name="Andreopoulos W."/>
            <person name="Angelini C."/>
            <person name="Antonin V."/>
            <person name="Barry K.W."/>
            <person name="Bougher N.L."/>
            <person name="Buchanan P."/>
            <person name="Buyck B."/>
            <person name="Bense V."/>
            <person name="Catcheside P."/>
            <person name="Chovatia M."/>
            <person name="Cooper J."/>
            <person name="Damon W."/>
            <person name="Desjardin D."/>
            <person name="Finy P."/>
            <person name="Geml J."/>
            <person name="Haridas S."/>
            <person name="Hughes K."/>
            <person name="Justo A."/>
            <person name="Karasinski D."/>
            <person name="Kautmanova I."/>
            <person name="Kiss B."/>
            <person name="Kocsube S."/>
            <person name="Kotiranta H."/>
            <person name="LaButti K.M."/>
            <person name="Lechner B.E."/>
            <person name="Liimatainen K."/>
            <person name="Lipzen A."/>
            <person name="Lukacs Z."/>
            <person name="Mihaltcheva S."/>
            <person name="Morgado L.N."/>
            <person name="Niskanen T."/>
            <person name="Noordeloos M.E."/>
            <person name="Ohm R.A."/>
            <person name="Ortiz-Santana B."/>
            <person name="Ovrebo C."/>
            <person name="Racz N."/>
            <person name="Riley R."/>
            <person name="Savchenko A."/>
            <person name="Shiryaev A."/>
            <person name="Soop K."/>
            <person name="Spirin V."/>
            <person name="Szebenyi C."/>
            <person name="Tomsovsky M."/>
            <person name="Tulloss R.E."/>
            <person name="Uehling J."/>
            <person name="Grigoriev I.V."/>
            <person name="Vagvolgyi C."/>
            <person name="Papp T."/>
            <person name="Martin F.M."/>
            <person name="Miettinen O."/>
            <person name="Hibbett D.S."/>
            <person name="Nagy L.G."/>
        </authorList>
    </citation>
    <scope>NUCLEOTIDE SEQUENCE [LARGE SCALE GENOMIC DNA]</scope>
    <source>
        <strain evidence="1 2">FP101781</strain>
    </source>
</reference>
<keyword evidence="2" id="KW-1185">Reference proteome</keyword>
<accession>A0A4Y7SRH1</accession>
<protein>
    <submittedName>
        <fullName evidence="1">Uncharacterized protein</fullName>
    </submittedName>
</protein>
<dbReference type="EMBL" id="QPFP01000073">
    <property type="protein sequence ID" value="TEB23859.1"/>
    <property type="molecule type" value="Genomic_DNA"/>
</dbReference>
<comment type="caution">
    <text evidence="1">The sequence shown here is derived from an EMBL/GenBank/DDBJ whole genome shotgun (WGS) entry which is preliminary data.</text>
</comment>
<name>A0A4Y7SRH1_COPMI</name>
<gene>
    <name evidence="1" type="ORF">FA13DRAFT_1398361</name>
</gene>